<evidence type="ECO:0000313" key="10">
    <source>
        <dbReference type="EMBL" id="TYS70345.1"/>
    </source>
</evidence>
<evidence type="ECO:0000256" key="2">
    <source>
        <dbReference type="ARBA" id="ARBA00004752"/>
    </source>
</evidence>
<organism evidence="10 11">
    <name type="scientific">Sutcliffiella horikoshii</name>
    <dbReference type="NCBI Taxonomy" id="79883"/>
    <lineage>
        <taxon>Bacteria</taxon>
        <taxon>Bacillati</taxon>
        <taxon>Bacillota</taxon>
        <taxon>Bacilli</taxon>
        <taxon>Bacillales</taxon>
        <taxon>Bacillaceae</taxon>
        <taxon>Sutcliffiella</taxon>
    </lineage>
</organism>
<evidence type="ECO:0000256" key="4">
    <source>
        <dbReference type="ARBA" id="ARBA00012448"/>
    </source>
</evidence>
<comment type="similarity">
    <text evidence="3">Belongs to the transpeptidase family.</text>
</comment>
<feature type="domain" description="Penicillin-binding protein transpeptidase" evidence="7">
    <location>
        <begin position="355"/>
        <end position="657"/>
    </location>
</feature>
<proteinExistence type="inferred from homology"/>
<dbReference type="Gene3D" id="3.10.450.100">
    <property type="entry name" value="NTF2-like, domain 1"/>
    <property type="match status" value="1"/>
</dbReference>
<dbReference type="PROSITE" id="PS51257">
    <property type="entry name" value="PROKAR_LIPOPROTEIN"/>
    <property type="match status" value="1"/>
</dbReference>
<keyword evidence="5" id="KW-0472">Membrane</keyword>
<feature type="domain" description="NTF2-like N-terminal transpeptidase" evidence="9">
    <location>
        <begin position="28"/>
        <end position="145"/>
    </location>
</feature>
<dbReference type="SUPFAM" id="SSF56519">
    <property type="entry name" value="Penicillin binding protein dimerisation domain"/>
    <property type="match status" value="1"/>
</dbReference>
<evidence type="ECO:0000259" key="9">
    <source>
        <dbReference type="Pfam" id="PF05223"/>
    </source>
</evidence>
<dbReference type="GO" id="GO:0071555">
    <property type="term" value="P:cell wall organization"/>
    <property type="evidence" value="ECO:0007669"/>
    <property type="project" value="TreeGrafter"/>
</dbReference>
<dbReference type="Pfam" id="PF03717">
    <property type="entry name" value="PBP_dimer"/>
    <property type="match status" value="1"/>
</dbReference>
<dbReference type="AlphaFoldDB" id="A0A5D4T4T7"/>
<dbReference type="GO" id="GO:0008658">
    <property type="term" value="F:penicillin binding"/>
    <property type="evidence" value="ECO:0007669"/>
    <property type="project" value="InterPro"/>
</dbReference>
<dbReference type="Gene3D" id="3.90.1310.10">
    <property type="entry name" value="Penicillin-binding protein 2a (Domain 2)"/>
    <property type="match status" value="1"/>
</dbReference>
<evidence type="ECO:0000259" key="7">
    <source>
        <dbReference type="Pfam" id="PF00905"/>
    </source>
</evidence>
<dbReference type="Gene3D" id="3.30.1390.30">
    <property type="entry name" value="Penicillin-binding protein 2a, domain 3"/>
    <property type="match status" value="1"/>
</dbReference>
<protein>
    <recommendedName>
        <fullName evidence="4">serine-type D-Ala-D-Ala carboxypeptidase</fullName>
        <ecNumber evidence="4">3.4.16.4</ecNumber>
    </recommendedName>
</protein>
<dbReference type="GO" id="GO:0009002">
    <property type="term" value="F:serine-type D-Ala-D-Ala carboxypeptidase activity"/>
    <property type="evidence" value="ECO:0007669"/>
    <property type="project" value="UniProtKB-EC"/>
</dbReference>
<dbReference type="OrthoDB" id="9766847at2"/>
<dbReference type="InterPro" id="IPR036138">
    <property type="entry name" value="PBP_dimer_sf"/>
</dbReference>
<dbReference type="EC" id="3.4.16.4" evidence="4"/>
<evidence type="ECO:0000256" key="5">
    <source>
        <dbReference type="ARBA" id="ARBA00023136"/>
    </source>
</evidence>
<sequence>MGASLKKIVFIIVMSMILAGCQKEPVNPYEVLNDYITTWEEQDFSSMYEEFLQSDSKENVPLQLFEDKHKEVYDLFEMENLKIEVLDQDIEWEEQETVTIPGKITYDTFARKIDYEVNFVMDKVVDEEENEDWYIQWEPSFIFPEYDLTDEFVIEYTKATRGEILDSNGNKLAANEEVMNLQIVPGEFNAERDLTKLAEMIDMSEEEITGLYTLSWAQPHYAMPIKDFREDERDLVLQLIEIEGVTNGRSMERVYPFAEATAHLVGYIAEATAQDLEDYEGYEQGDRLGVTGIEGLYEKELKGKKGLEVTQVKEDGTEKTIARTEPERGKDITLTIDANMQQKLYDVMKDDVGHAATIDPSTGRVLSLVSTPAYDPNTVTMGTSLSKKKRLDELKEAGIKASENRFRGTYSPGSTMKLLTSIIGLESGKLDPNHQYDIPEKQWDIGGSKVTRVYEDDTKVDLVSGLNNSDNIYFAKAAIDIGKEDFEEGLAKLGIGEELPFAYPPVSDSQISNSGSFDNDVLLAHTAYGQGEILLNIVHLASIYGGVVNEGSMMKPLLLEEETSEVWKDIVSPVNAKLLQDNLRKTVTEGKSSVANVPGREIAGKTGTAEINKEERLENGLWVSYDQKNPTFLTAMLIEDVIDRGGSRYTIELTNKFYEALSN</sequence>
<dbReference type="Gene3D" id="3.40.710.10">
    <property type="entry name" value="DD-peptidase/beta-lactamase superfamily"/>
    <property type="match status" value="1"/>
</dbReference>
<dbReference type="InterPro" id="IPR001460">
    <property type="entry name" value="PCN-bd_Tpept"/>
</dbReference>
<dbReference type="GO" id="GO:0005886">
    <property type="term" value="C:plasma membrane"/>
    <property type="evidence" value="ECO:0007669"/>
    <property type="project" value="TreeGrafter"/>
</dbReference>
<dbReference type="InterPro" id="IPR050515">
    <property type="entry name" value="Beta-lactam/transpept"/>
</dbReference>
<comment type="caution">
    <text evidence="10">The sequence shown here is derived from an EMBL/GenBank/DDBJ whole genome shotgun (WGS) entry which is preliminary data.</text>
</comment>
<dbReference type="PANTHER" id="PTHR30627:SF25">
    <property type="entry name" value="PENICILLIN-BINDING PROTEIN 3"/>
    <property type="match status" value="1"/>
</dbReference>
<reference evidence="10 11" key="1">
    <citation type="submission" date="2019-08" db="EMBL/GenBank/DDBJ databases">
        <title>Bacillus genomes from the desert of Cuatro Cienegas, Coahuila.</title>
        <authorList>
            <person name="Olmedo-Alvarez G."/>
        </authorList>
    </citation>
    <scope>NUCLEOTIDE SEQUENCE [LARGE SCALE GENOMIC DNA]</scope>
    <source>
        <strain evidence="10 11">CH28_1T</strain>
    </source>
</reference>
<dbReference type="EMBL" id="VTEV01000001">
    <property type="protein sequence ID" value="TYS70345.1"/>
    <property type="molecule type" value="Genomic_DNA"/>
</dbReference>
<accession>A0A5D4T4T7</accession>
<feature type="domain" description="Penicillin-binding protein dimerisation" evidence="8">
    <location>
        <begin position="157"/>
        <end position="318"/>
    </location>
</feature>
<comment type="catalytic activity">
    <reaction evidence="6">
        <text>Preferential cleavage: (Ac)2-L-Lys-D-Ala-|-D-Ala. Also transpeptidation of peptidyl-alanyl moieties that are N-acyl substituents of D-alanine.</text>
        <dbReference type="EC" id="3.4.16.4"/>
    </reaction>
</comment>
<dbReference type="UniPathway" id="UPA00219"/>
<evidence type="ECO:0000256" key="3">
    <source>
        <dbReference type="ARBA" id="ARBA00007171"/>
    </source>
</evidence>
<evidence type="ECO:0000256" key="1">
    <source>
        <dbReference type="ARBA" id="ARBA00004370"/>
    </source>
</evidence>
<dbReference type="InterPro" id="IPR005311">
    <property type="entry name" value="PBP_dimer"/>
</dbReference>
<dbReference type="Pfam" id="PF05223">
    <property type="entry name" value="MecA_N"/>
    <property type="match status" value="1"/>
</dbReference>
<dbReference type="GO" id="GO:0009252">
    <property type="term" value="P:peptidoglycan biosynthetic process"/>
    <property type="evidence" value="ECO:0007669"/>
    <property type="project" value="UniProtKB-UniPathway"/>
</dbReference>
<dbReference type="SUPFAM" id="SSF56601">
    <property type="entry name" value="beta-lactamase/transpeptidase-like"/>
    <property type="match status" value="1"/>
</dbReference>
<evidence type="ECO:0000256" key="6">
    <source>
        <dbReference type="ARBA" id="ARBA00034000"/>
    </source>
</evidence>
<dbReference type="InterPro" id="IPR012338">
    <property type="entry name" value="Beta-lactam/transpept-like"/>
</dbReference>
<dbReference type="SUPFAM" id="SSF54427">
    <property type="entry name" value="NTF2-like"/>
    <property type="match status" value="1"/>
</dbReference>
<dbReference type="Proteomes" id="UP000322524">
    <property type="component" value="Unassembled WGS sequence"/>
</dbReference>
<dbReference type="STRING" id="79883.GCA_001636495_02793"/>
<gene>
    <name evidence="10" type="ORF">FZC76_00130</name>
</gene>
<comment type="subcellular location">
    <subcellularLocation>
        <location evidence="1">Membrane</location>
    </subcellularLocation>
</comment>
<name>A0A5D4T4T7_9BACI</name>
<dbReference type="InterPro" id="IPR007887">
    <property type="entry name" value="MecA_N"/>
</dbReference>
<evidence type="ECO:0000259" key="8">
    <source>
        <dbReference type="Pfam" id="PF03717"/>
    </source>
</evidence>
<dbReference type="GO" id="GO:0071972">
    <property type="term" value="F:peptidoglycan L,D-transpeptidase activity"/>
    <property type="evidence" value="ECO:0007669"/>
    <property type="project" value="TreeGrafter"/>
</dbReference>
<comment type="pathway">
    <text evidence="2">Cell wall biogenesis; peptidoglycan biosynthesis.</text>
</comment>
<dbReference type="PANTHER" id="PTHR30627">
    <property type="entry name" value="PEPTIDOGLYCAN D,D-TRANSPEPTIDASE"/>
    <property type="match status" value="1"/>
</dbReference>
<evidence type="ECO:0000313" key="11">
    <source>
        <dbReference type="Proteomes" id="UP000322524"/>
    </source>
</evidence>
<dbReference type="InterPro" id="IPR032710">
    <property type="entry name" value="NTF2-like_dom_sf"/>
</dbReference>
<dbReference type="Pfam" id="PF00905">
    <property type="entry name" value="Transpeptidase"/>
    <property type="match status" value="1"/>
</dbReference>
<dbReference type="GO" id="GO:0046677">
    <property type="term" value="P:response to antibiotic"/>
    <property type="evidence" value="ECO:0007669"/>
    <property type="project" value="InterPro"/>
</dbReference>